<reference evidence="2" key="2">
    <citation type="submission" date="2023-04" db="EMBL/GenBank/DDBJ databases">
        <title>Paracnuella aquatica gen. nov., sp. nov., a member of the family Chitinophagaceae isolated from a hot spring.</title>
        <authorList>
            <person name="Wang C."/>
        </authorList>
    </citation>
    <scope>NUCLEOTIDE SEQUENCE</scope>
    <source>
        <strain evidence="2">LB-8</strain>
    </source>
</reference>
<accession>A0A9X2XUF1</accession>
<keyword evidence="1" id="KW-0472">Membrane</keyword>
<name>A0A9X2XUF1_9BACT</name>
<feature type="transmembrane region" description="Helical" evidence="1">
    <location>
        <begin position="21"/>
        <end position="42"/>
    </location>
</feature>
<gene>
    <name evidence="2" type="ORF">OCK74_05535</name>
</gene>
<feature type="transmembrane region" description="Helical" evidence="1">
    <location>
        <begin position="48"/>
        <end position="69"/>
    </location>
</feature>
<evidence type="ECO:0000256" key="1">
    <source>
        <dbReference type="SAM" id="Phobius"/>
    </source>
</evidence>
<comment type="caution">
    <text evidence="2">The sequence shown here is derived from an EMBL/GenBank/DDBJ whole genome shotgun (WGS) entry which is preliminary data.</text>
</comment>
<dbReference type="AlphaFoldDB" id="A0A9X2XUF1"/>
<protein>
    <submittedName>
        <fullName evidence="2">DUF1361 domain-containing protein</fullName>
    </submittedName>
</protein>
<evidence type="ECO:0000313" key="3">
    <source>
        <dbReference type="Proteomes" id="UP001155483"/>
    </source>
</evidence>
<reference evidence="2" key="1">
    <citation type="submission" date="2022-09" db="EMBL/GenBank/DDBJ databases">
        <authorList>
            <person name="Yuan C."/>
            <person name="Ke Z."/>
        </authorList>
    </citation>
    <scope>NUCLEOTIDE SEQUENCE</scope>
    <source>
        <strain evidence="2">LB-8</strain>
    </source>
</reference>
<keyword evidence="1" id="KW-0812">Transmembrane</keyword>
<dbReference type="InterPro" id="IPR009793">
    <property type="entry name" value="DUF1361"/>
</dbReference>
<proteinExistence type="predicted"/>
<sequence length="228" mass="27290">MNYLISKVPFLRRFYFEQSELNRTLLLSCLFSIVLVCIRGVYADNWRYISLIWNLFLAFVPYWISNAVSKRDVWKQSNIKFFAFLTCWLLFLPNSFYIITDLFHLRQNVSIPLWFDLALIFSFAWNGLLMGVISVRQIEKVIEKKWDIETGIWFLYPIMLLNALGIYLGRYLRFNSWDVVTNPSNLIDEIRYLLVHPIRNRFDWGMIFCYAVLMTLIYVTVKRISKAI</sequence>
<feature type="transmembrane region" description="Helical" evidence="1">
    <location>
        <begin position="153"/>
        <end position="172"/>
    </location>
</feature>
<keyword evidence="3" id="KW-1185">Reference proteome</keyword>
<keyword evidence="1" id="KW-1133">Transmembrane helix</keyword>
<dbReference type="Pfam" id="PF07099">
    <property type="entry name" value="DUF1361"/>
    <property type="match status" value="1"/>
</dbReference>
<organism evidence="2 3">
    <name type="scientific">Paraflavisolibacter caeni</name>
    <dbReference type="NCBI Taxonomy" id="2982496"/>
    <lineage>
        <taxon>Bacteria</taxon>
        <taxon>Pseudomonadati</taxon>
        <taxon>Bacteroidota</taxon>
        <taxon>Chitinophagia</taxon>
        <taxon>Chitinophagales</taxon>
        <taxon>Chitinophagaceae</taxon>
        <taxon>Paraflavisolibacter</taxon>
    </lineage>
</organism>
<dbReference type="RefSeq" id="WP_279296014.1">
    <property type="nucleotide sequence ID" value="NZ_JAOTIF010000002.1"/>
</dbReference>
<feature type="transmembrane region" description="Helical" evidence="1">
    <location>
        <begin position="202"/>
        <end position="221"/>
    </location>
</feature>
<dbReference type="EMBL" id="JAOTIF010000002">
    <property type="protein sequence ID" value="MCU7548567.1"/>
    <property type="molecule type" value="Genomic_DNA"/>
</dbReference>
<dbReference type="Proteomes" id="UP001155483">
    <property type="component" value="Unassembled WGS sequence"/>
</dbReference>
<feature type="transmembrane region" description="Helical" evidence="1">
    <location>
        <begin position="111"/>
        <end position="133"/>
    </location>
</feature>
<evidence type="ECO:0000313" key="2">
    <source>
        <dbReference type="EMBL" id="MCU7548567.1"/>
    </source>
</evidence>
<feature type="transmembrane region" description="Helical" evidence="1">
    <location>
        <begin position="81"/>
        <end position="99"/>
    </location>
</feature>